<protein>
    <recommendedName>
        <fullName evidence="4">Serpentine receptor class gamma</fullName>
    </recommendedName>
</protein>
<dbReference type="InterPro" id="IPR051119">
    <property type="entry name" value="Nematode_SR-like"/>
</dbReference>
<keyword evidence="1" id="KW-0812">Transmembrane</keyword>
<keyword evidence="1" id="KW-1133">Transmembrane helix</keyword>
<feature type="transmembrane region" description="Helical" evidence="1">
    <location>
        <begin position="266"/>
        <end position="285"/>
    </location>
</feature>
<organism evidence="2 3">
    <name type="scientific">Pristionchus fissidentatus</name>
    <dbReference type="NCBI Taxonomy" id="1538716"/>
    <lineage>
        <taxon>Eukaryota</taxon>
        <taxon>Metazoa</taxon>
        <taxon>Ecdysozoa</taxon>
        <taxon>Nematoda</taxon>
        <taxon>Chromadorea</taxon>
        <taxon>Rhabditida</taxon>
        <taxon>Rhabditina</taxon>
        <taxon>Diplogasteromorpha</taxon>
        <taxon>Diplogasteroidea</taxon>
        <taxon>Neodiplogasteridae</taxon>
        <taxon>Pristionchus</taxon>
    </lineage>
</organism>
<evidence type="ECO:0008006" key="4">
    <source>
        <dbReference type="Google" id="ProtNLM"/>
    </source>
</evidence>
<feature type="transmembrane region" description="Helical" evidence="1">
    <location>
        <begin position="89"/>
        <end position="110"/>
    </location>
</feature>
<sequence>MGFLQMPFYHYIIMVIGWPSFFLYLLMIVCILKNRSKNVLLRSSFFKMVLAESIPEITLFLYVEVIMRTRKFGFLQIFKPQTNSSLVEAVFFGHNALRNVVILGYIPFAVNRFTALRYPTSYAKRWTNGFTMVFIILCWIGGFSIAAPIYFYKNANFSYVYNPKFGGFTLAASDDVLEYDSISAISTVSSVFALCSLFYTLSCISLRRVLSSTDAKSTARIREDFLLLLSSILTFSTMSLDVAVFILQFAASAAHKDDLVSLSFDLWFVTTELMCIAQPWCLLCTNRTVRRYFLRLIRFRQESSVVSKHETSRVDIRTLSNA</sequence>
<reference evidence="2" key="1">
    <citation type="submission" date="2023-10" db="EMBL/GenBank/DDBJ databases">
        <title>Genome assembly of Pristionchus species.</title>
        <authorList>
            <person name="Yoshida K."/>
            <person name="Sommer R.J."/>
        </authorList>
    </citation>
    <scope>NUCLEOTIDE SEQUENCE</scope>
    <source>
        <strain evidence="2">RS5133</strain>
    </source>
</reference>
<feature type="transmembrane region" description="Helical" evidence="1">
    <location>
        <begin position="225"/>
        <end position="246"/>
    </location>
</feature>
<keyword evidence="1" id="KW-0472">Membrane</keyword>
<evidence type="ECO:0000313" key="2">
    <source>
        <dbReference type="EMBL" id="GMT27834.1"/>
    </source>
</evidence>
<evidence type="ECO:0000256" key="1">
    <source>
        <dbReference type="SAM" id="Phobius"/>
    </source>
</evidence>
<feature type="transmembrane region" description="Helical" evidence="1">
    <location>
        <begin position="12"/>
        <end position="32"/>
    </location>
</feature>
<name>A0AAV5WDD9_9BILA</name>
<keyword evidence="3" id="KW-1185">Reference proteome</keyword>
<feature type="non-terminal residue" evidence="2">
    <location>
        <position position="322"/>
    </location>
</feature>
<dbReference type="EMBL" id="BTSY01000005">
    <property type="protein sequence ID" value="GMT27834.1"/>
    <property type="molecule type" value="Genomic_DNA"/>
</dbReference>
<dbReference type="Gene3D" id="1.20.1070.10">
    <property type="entry name" value="Rhodopsin 7-helix transmembrane proteins"/>
    <property type="match status" value="1"/>
</dbReference>
<comment type="caution">
    <text evidence="2">The sequence shown here is derived from an EMBL/GenBank/DDBJ whole genome shotgun (WGS) entry which is preliminary data.</text>
</comment>
<dbReference type="PANTHER" id="PTHR31627">
    <property type="entry name" value="SERPENTINE RECEPTOR CLASS GAMMA-RELATED"/>
    <property type="match status" value="1"/>
</dbReference>
<dbReference type="SUPFAM" id="SSF81321">
    <property type="entry name" value="Family A G protein-coupled receptor-like"/>
    <property type="match status" value="1"/>
</dbReference>
<dbReference type="Proteomes" id="UP001432322">
    <property type="component" value="Unassembled WGS sequence"/>
</dbReference>
<dbReference type="AlphaFoldDB" id="A0AAV5WDD9"/>
<evidence type="ECO:0000313" key="3">
    <source>
        <dbReference type="Proteomes" id="UP001432322"/>
    </source>
</evidence>
<dbReference type="InterPro" id="IPR019426">
    <property type="entry name" value="7TM_GPCR_serpentine_rcpt_Srv"/>
</dbReference>
<accession>A0AAV5WDD9</accession>
<feature type="transmembrane region" description="Helical" evidence="1">
    <location>
        <begin position="130"/>
        <end position="152"/>
    </location>
</feature>
<feature type="transmembrane region" description="Helical" evidence="1">
    <location>
        <begin position="44"/>
        <end position="63"/>
    </location>
</feature>
<feature type="transmembrane region" description="Helical" evidence="1">
    <location>
        <begin position="182"/>
        <end position="204"/>
    </location>
</feature>
<gene>
    <name evidence="2" type="ORF">PFISCL1PPCAC_19131</name>
</gene>
<dbReference type="Pfam" id="PF10323">
    <property type="entry name" value="7TM_GPCR_Srv"/>
    <property type="match status" value="1"/>
</dbReference>
<dbReference type="PANTHER" id="PTHR31627:SF14">
    <property type="entry name" value="SERPENTINE RECEPTOR, CLASS T-RELATED"/>
    <property type="match status" value="1"/>
</dbReference>
<proteinExistence type="predicted"/>